<feature type="coiled-coil region" evidence="1">
    <location>
        <begin position="68"/>
        <end position="95"/>
    </location>
</feature>
<name>A0A7U7GBV9_9GAMM</name>
<comment type="caution">
    <text evidence="3">The sequence shown here is derived from an EMBL/GenBank/DDBJ whole genome shotgun (WGS) entry which is preliminary data.</text>
</comment>
<proteinExistence type="predicted"/>
<gene>
    <name evidence="3" type="ORF">BN874_2560006</name>
</gene>
<accession>A0A7U7GBV9</accession>
<protein>
    <submittedName>
        <fullName evidence="3">Uncharacterized protein</fullName>
    </submittedName>
</protein>
<dbReference type="EMBL" id="CBTK010000175">
    <property type="protein sequence ID" value="CDH45556.1"/>
    <property type="molecule type" value="Genomic_DNA"/>
</dbReference>
<keyword evidence="2" id="KW-0732">Signal</keyword>
<reference evidence="3 4" key="1">
    <citation type="journal article" date="2014" name="ISME J.">
        <title>Candidatus Competibacter-lineage genomes retrieved from metagenomes reveal functional metabolic diversity.</title>
        <authorList>
            <person name="McIlroy S.J."/>
            <person name="Albertsen M."/>
            <person name="Andresen E.K."/>
            <person name="Saunders A.M."/>
            <person name="Kristiansen R."/>
            <person name="Stokholm-Bjerregaard M."/>
            <person name="Nielsen K.L."/>
            <person name="Nielsen P.H."/>
        </authorList>
    </citation>
    <scope>NUCLEOTIDE SEQUENCE [LARGE SCALE GENOMIC DNA]</scope>
    <source>
        <strain evidence="3 4">Run_B_J11</strain>
    </source>
</reference>
<keyword evidence="4" id="KW-1185">Reference proteome</keyword>
<evidence type="ECO:0000256" key="1">
    <source>
        <dbReference type="SAM" id="Coils"/>
    </source>
</evidence>
<organism evidence="3 4">
    <name type="scientific">Candidatus Contendobacter odensis Run_B_J11</name>
    <dbReference type="NCBI Taxonomy" id="1400861"/>
    <lineage>
        <taxon>Bacteria</taxon>
        <taxon>Pseudomonadati</taxon>
        <taxon>Pseudomonadota</taxon>
        <taxon>Gammaproteobacteria</taxon>
        <taxon>Candidatus Competibacteraceae</taxon>
        <taxon>Candidatus Contendibacter</taxon>
    </lineage>
</organism>
<feature type="chain" id="PRO_5030589897" evidence="2">
    <location>
        <begin position="23"/>
        <end position="274"/>
    </location>
</feature>
<feature type="signal peptide" evidence="2">
    <location>
        <begin position="1"/>
        <end position="22"/>
    </location>
</feature>
<dbReference type="Proteomes" id="UP000019184">
    <property type="component" value="Unassembled WGS sequence"/>
</dbReference>
<feature type="coiled-coil region" evidence="1">
    <location>
        <begin position="133"/>
        <end position="160"/>
    </location>
</feature>
<dbReference type="AlphaFoldDB" id="A0A7U7GBV9"/>
<evidence type="ECO:0000313" key="4">
    <source>
        <dbReference type="Proteomes" id="UP000019184"/>
    </source>
</evidence>
<evidence type="ECO:0000256" key="2">
    <source>
        <dbReference type="SAM" id="SignalP"/>
    </source>
</evidence>
<keyword evidence="1" id="KW-0175">Coiled coil</keyword>
<sequence>MQAKRIRTAAVLCMIASPLARAWDEHKALDFILDHHPRVQAQREAVSAEKSLNRLPVLEAMISERSSAAAALDAAERAEAQVRETAREQTAAAQRAVETAATAPERDAAVKALSRTTQTTGSARANAAAALEQARIEARYEEYDQQRREALTELGQLRRRLAEKATRRYDQETQTGEIRQTALGDLEKLRELEADRAAAATRLSFLKVKSGWLQKQVAQGHPEDALWENAQRQNAETATLNRIDLLIEAQRQHTAQRAGDHWQTLYRYLAGVSP</sequence>
<evidence type="ECO:0000313" key="3">
    <source>
        <dbReference type="EMBL" id="CDH45556.1"/>
    </source>
</evidence>